<gene>
    <name evidence="5" type="ORF">PILCRDRAFT_812079</name>
</gene>
<keyword evidence="1" id="KW-0479">Metal-binding</keyword>
<keyword evidence="1" id="KW-0863">Zinc-finger</keyword>
<evidence type="ECO:0000313" key="6">
    <source>
        <dbReference type="Proteomes" id="UP000054166"/>
    </source>
</evidence>
<dbReference type="PROSITE" id="PS50089">
    <property type="entry name" value="ZF_RING_2"/>
    <property type="match status" value="1"/>
</dbReference>
<organism evidence="5 6">
    <name type="scientific">Piloderma croceum (strain F 1598)</name>
    <dbReference type="NCBI Taxonomy" id="765440"/>
    <lineage>
        <taxon>Eukaryota</taxon>
        <taxon>Fungi</taxon>
        <taxon>Dikarya</taxon>
        <taxon>Basidiomycota</taxon>
        <taxon>Agaricomycotina</taxon>
        <taxon>Agaricomycetes</taxon>
        <taxon>Agaricomycetidae</taxon>
        <taxon>Atheliales</taxon>
        <taxon>Atheliaceae</taxon>
        <taxon>Piloderma</taxon>
    </lineage>
</organism>
<feature type="region of interest" description="Disordered" evidence="3">
    <location>
        <begin position="161"/>
        <end position="271"/>
    </location>
</feature>
<dbReference type="InterPro" id="IPR013083">
    <property type="entry name" value="Znf_RING/FYVE/PHD"/>
</dbReference>
<dbReference type="Proteomes" id="UP000054166">
    <property type="component" value="Unassembled WGS sequence"/>
</dbReference>
<reference evidence="6" key="2">
    <citation type="submission" date="2015-01" db="EMBL/GenBank/DDBJ databases">
        <title>Evolutionary Origins and Diversification of the Mycorrhizal Mutualists.</title>
        <authorList>
            <consortium name="DOE Joint Genome Institute"/>
            <consortium name="Mycorrhizal Genomics Consortium"/>
            <person name="Kohler A."/>
            <person name="Kuo A."/>
            <person name="Nagy L.G."/>
            <person name="Floudas D."/>
            <person name="Copeland A."/>
            <person name="Barry K.W."/>
            <person name="Cichocki N."/>
            <person name="Veneault-Fourrey C."/>
            <person name="LaButti K."/>
            <person name="Lindquist E.A."/>
            <person name="Lipzen A."/>
            <person name="Lundell T."/>
            <person name="Morin E."/>
            <person name="Murat C."/>
            <person name="Riley R."/>
            <person name="Ohm R."/>
            <person name="Sun H."/>
            <person name="Tunlid A."/>
            <person name="Henrissat B."/>
            <person name="Grigoriev I.V."/>
            <person name="Hibbett D.S."/>
            <person name="Martin F."/>
        </authorList>
    </citation>
    <scope>NUCLEOTIDE SEQUENCE [LARGE SCALE GENOMIC DNA]</scope>
    <source>
        <strain evidence="6">F 1598</strain>
    </source>
</reference>
<keyword evidence="2" id="KW-0175">Coiled coil</keyword>
<dbReference type="Pfam" id="PF13923">
    <property type="entry name" value="zf-C3HC4_2"/>
    <property type="match status" value="1"/>
</dbReference>
<keyword evidence="1" id="KW-0862">Zinc</keyword>
<dbReference type="STRING" id="765440.A0A0C3BUW2"/>
<evidence type="ECO:0000259" key="4">
    <source>
        <dbReference type="PROSITE" id="PS50089"/>
    </source>
</evidence>
<feature type="domain" description="RING-type" evidence="4">
    <location>
        <begin position="6"/>
        <end position="49"/>
    </location>
</feature>
<sequence length="271" mass="30652">MADVTCTICLEQLKMPVVIPCGHVHCEKCLTAHIQSGKDAIHSQCPTCRTTFNIVTPDWRYVPKKYHEFMIPSVRKVFIEIPSQAGFKNQIALLESRVKSLEKDKELLLTKCESSMAASVTHAEGEKKARLDAEKTKKEMVQLKRNYDTFKGKYYDLKKSRESGDQSFNSKSSSSLHVEGNSFDSHDADDVPISSRIRRPLPSRANRISLPSHVDMDESMPLDPPRPIRKRLRKSASESLENRAGATLDRVQLPSNEDPADNERPRVPSDF</sequence>
<dbReference type="AlphaFoldDB" id="A0A0C3BUW2"/>
<protein>
    <recommendedName>
        <fullName evidence="4">RING-type domain-containing protein</fullName>
    </recommendedName>
</protein>
<reference evidence="5 6" key="1">
    <citation type="submission" date="2014-04" db="EMBL/GenBank/DDBJ databases">
        <authorList>
            <consortium name="DOE Joint Genome Institute"/>
            <person name="Kuo A."/>
            <person name="Tarkka M."/>
            <person name="Buscot F."/>
            <person name="Kohler A."/>
            <person name="Nagy L.G."/>
            <person name="Floudas D."/>
            <person name="Copeland A."/>
            <person name="Barry K.W."/>
            <person name="Cichocki N."/>
            <person name="Veneault-Fourrey C."/>
            <person name="LaButti K."/>
            <person name="Lindquist E.A."/>
            <person name="Lipzen A."/>
            <person name="Lundell T."/>
            <person name="Morin E."/>
            <person name="Murat C."/>
            <person name="Sun H."/>
            <person name="Tunlid A."/>
            <person name="Henrissat B."/>
            <person name="Grigoriev I.V."/>
            <person name="Hibbett D.S."/>
            <person name="Martin F."/>
            <person name="Nordberg H.P."/>
            <person name="Cantor M.N."/>
            <person name="Hua S.X."/>
        </authorList>
    </citation>
    <scope>NUCLEOTIDE SEQUENCE [LARGE SCALE GENOMIC DNA]</scope>
    <source>
        <strain evidence="5 6">F 1598</strain>
    </source>
</reference>
<dbReference type="SUPFAM" id="SSF57850">
    <property type="entry name" value="RING/U-box"/>
    <property type="match status" value="1"/>
</dbReference>
<dbReference type="GO" id="GO:0008270">
    <property type="term" value="F:zinc ion binding"/>
    <property type="evidence" value="ECO:0007669"/>
    <property type="project" value="UniProtKB-KW"/>
</dbReference>
<evidence type="ECO:0000313" key="5">
    <source>
        <dbReference type="EMBL" id="KIM90343.1"/>
    </source>
</evidence>
<keyword evidence="6" id="KW-1185">Reference proteome</keyword>
<dbReference type="InterPro" id="IPR001841">
    <property type="entry name" value="Znf_RING"/>
</dbReference>
<dbReference type="OrthoDB" id="6270329at2759"/>
<dbReference type="InParanoid" id="A0A0C3BUW2"/>
<dbReference type="HOGENOM" id="CLU_1124897_0_0_1"/>
<dbReference type="EMBL" id="KN832973">
    <property type="protein sequence ID" value="KIM90343.1"/>
    <property type="molecule type" value="Genomic_DNA"/>
</dbReference>
<dbReference type="Gene3D" id="3.30.40.10">
    <property type="entry name" value="Zinc/RING finger domain, C3HC4 (zinc finger)"/>
    <property type="match status" value="1"/>
</dbReference>
<accession>A0A0C3BUW2</accession>
<evidence type="ECO:0000256" key="1">
    <source>
        <dbReference type="PROSITE-ProRule" id="PRU00175"/>
    </source>
</evidence>
<name>A0A0C3BUW2_PILCF</name>
<feature type="coiled-coil region" evidence="2">
    <location>
        <begin position="84"/>
        <end position="153"/>
    </location>
</feature>
<feature type="compositionally biased region" description="Polar residues" evidence="3">
    <location>
        <begin position="165"/>
        <end position="176"/>
    </location>
</feature>
<evidence type="ECO:0000256" key="2">
    <source>
        <dbReference type="SAM" id="Coils"/>
    </source>
</evidence>
<feature type="compositionally biased region" description="Basic and acidic residues" evidence="3">
    <location>
        <begin position="261"/>
        <end position="271"/>
    </location>
</feature>
<dbReference type="SMART" id="SM00184">
    <property type="entry name" value="RING"/>
    <property type="match status" value="1"/>
</dbReference>
<evidence type="ECO:0000256" key="3">
    <source>
        <dbReference type="SAM" id="MobiDB-lite"/>
    </source>
</evidence>
<proteinExistence type="predicted"/>